<evidence type="ECO:0000256" key="7">
    <source>
        <dbReference type="ARBA" id="ARBA00034754"/>
    </source>
</evidence>
<dbReference type="Pfam" id="PF06144">
    <property type="entry name" value="DNA_pol3_delta"/>
    <property type="match status" value="1"/>
</dbReference>
<evidence type="ECO:0000256" key="4">
    <source>
        <dbReference type="ARBA" id="ARBA00022695"/>
    </source>
</evidence>
<evidence type="ECO:0000256" key="3">
    <source>
        <dbReference type="ARBA" id="ARBA00022679"/>
    </source>
</evidence>
<evidence type="ECO:0000259" key="11">
    <source>
        <dbReference type="Pfam" id="PF14840"/>
    </source>
</evidence>
<evidence type="ECO:0000256" key="9">
    <source>
        <dbReference type="NCBIfam" id="TIGR01128"/>
    </source>
</evidence>
<dbReference type="InterPro" id="IPR032780">
    <property type="entry name" value="DNA_pol3_delt_C"/>
</dbReference>
<dbReference type="eggNOG" id="COG1466">
    <property type="taxonomic scope" value="Bacteria"/>
</dbReference>
<dbReference type="Gene3D" id="1.20.272.10">
    <property type="match status" value="1"/>
</dbReference>
<sequence>MRIFPSQLGQHLNKLPPILMVFGDDVLIREECRDALRQACYRLGAQERLSLVQESPFNWDELRQECQSLSLFASSRVIELELPSLKPGTDGAAVLAELAEELSHQQDLWLLLHGPKAGRDQTNTKWFKALDKHGLYVQALTPEGPHYQRWIAERARRHQLQLDRDGQNYLASLFEGNLLAADQAMAQLALIAPGQRLNQEALAEHLQDQSRYSVFELADALLAGNIDGALKILSQLRQEGTAATLVSWAVNREWALLLGFCAGQANGQSMAELMKAARVWEKRQRLYQNCLNRLGPERISAAMAAAGALEAMLKGEHQDDAAQWLALADLCARFDPQYQPMVAL</sequence>
<comment type="similarity">
    <text evidence="7">Belongs to the DNA polymerase HolA subunit family.</text>
</comment>
<evidence type="ECO:0000256" key="1">
    <source>
        <dbReference type="ARBA" id="ARBA00012417"/>
    </source>
</evidence>
<evidence type="ECO:0000256" key="2">
    <source>
        <dbReference type="ARBA" id="ARBA00017703"/>
    </source>
</evidence>
<evidence type="ECO:0000313" key="12">
    <source>
        <dbReference type="EMBL" id="ADN75032.1"/>
    </source>
</evidence>
<evidence type="ECO:0000256" key="6">
    <source>
        <dbReference type="ARBA" id="ARBA00022932"/>
    </source>
</evidence>
<dbReference type="GeneID" id="67181065"/>
<dbReference type="CDD" id="cd18138">
    <property type="entry name" value="HLD_clamp_pol_III_delta"/>
    <property type="match status" value="1"/>
</dbReference>
<evidence type="ECO:0000256" key="8">
    <source>
        <dbReference type="ARBA" id="ARBA00049244"/>
    </source>
</evidence>
<dbReference type="InterPro" id="IPR005790">
    <property type="entry name" value="DNA_polIII_delta"/>
</dbReference>
<dbReference type="GO" id="GO:0003677">
    <property type="term" value="F:DNA binding"/>
    <property type="evidence" value="ECO:0007669"/>
    <property type="project" value="InterPro"/>
</dbReference>
<evidence type="ECO:0000259" key="10">
    <source>
        <dbReference type="Pfam" id="PF06144"/>
    </source>
</evidence>
<keyword evidence="4 12" id="KW-0548">Nucleotidyltransferase</keyword>
<dbReference type="InterPro" id="IPR008921">
    <property type="entry name" value="DNA_pol3_clamp-load_cplx_C"/>
</dbReference>
<dbReference type="GO" id="GO:0003887">
    <property type="term" value="F:DNA-directed DNA polymerase activity"/>
    <property type="evidence" value="ECO:0007669"/>
    <property type="project" value="UniProtKB-UniRule"/>
</dbReference>
<dbReference type="GO" id="GO:0009360">
    <property type="term" value="C:DNA polymerase III complex"/>
    <property type="evidence" value="ECO:0007669"/>
    <property type="project" value="UniProtKB-UniRule"/>
</dbReference>
<keyword evidence="6" id="KW-0239">DNA-directed DNA polymerase</keyword>
<evidence type="ECO:0000256" key="5">
    <source>
        <dbReference type="ARBA" id="ARBA00022705"/>
    </source>
</evidence>
<dbReference type="STRING" id="550540.Fbal_0823"/>
<evidence type="ECO:0000313" key="13">
    <source>
        <dbReference type="Proteomes" id="UP000006683"/>
    </source>
</evidence>
<dbReference type="Gene3D" id="1.10.8.60">
    <property type="match status" value="1"/>
</dbReference>
<dbReference type="PANTHER" id="PTHR34388:SF1">
    <property type="entry name" value="DNA POLYMERASE III SUBUNIT DELTA"/>
    <property type="match status" value="1"/>
</dbReference>
<dbReference type="InterPro" id="IPR027417">
    <property type="entry name" value="P-loop_NTPase"/>
</dbReference>
<name>E1SSX6_FERBD</name>
<proteinExistence type="inferred from homology"/>
<reference evidence="12 13" key="1">
    <citation type="journal article" date="2010" name="Stand. Genomic Sci.">
        <title>Complete genome sequence of Ferrimonas balearica type strain (PAT).</title>
        <authorList>
            <person name="Nolan M."/>
            <person name="Sikorski J."/>
            <person name="Davenport K."/>
            <person name="Lucas S."/>
            <person name="Glavina Del Rio T."/>
            <person name="Tice H."/>
            <person name="Cheng J."/>
            <person name="Goodwin L."/>
            <person name="Pitluck S."/>
            <person name="Liolios K."/>
            <person name="Ivanova N."/>
            <person name="Mavromatis K."/>
            <person name="Ovchinnikova G."/>
            <person name="Pati A."/>
            <person name="Chen A."/>
            <person name="Palaniappan K."/>
            <person name="Land M."/>
            <person name="Hauser L."/>
            <person name="Chang Y."/>
            <person name="Jeffries C."/>
            <person name="Tapia R."/>
            <person name="Brettin T."/>
            <person name="Detter J."/>
            <person name="Han C."/>
            <person name="Yasawong M."/>
            <person name="Rohde M."/>
            <person name="Tindall B."/>
            <person name="Goker M."/>
            <person name="Woyke T."/>
            <person name="Bristow J."/>
            <person name="Eisen J."/>
            <person name="Markowitz V."/>
            <person name="Hugenholtz P."/>
            <person name="Kyrpides N."/>
            <person name="Klenk H."/>
            <person name="Lapidus A."/>
        </authorList>
    </citation>
    <scope>NUCLEOTIDE SEQUENCE [LARGE SCALE GENOMIC DNA]</scope>
    <source>
        <strain evidence="13">DSM 9799 / CCM 4581 / KCTC 23876 / PAT</strain>
    </source>
</reference>
<dbReference type="Gene3D" id="3.40.50.300">
    <property type="entry name" value="P-loop containing nucleotide triphosphate hydrolases"/>
    <property type="match status" value="1"/>
</dbReference>
<dbReference type="InterPro" id="IPR010372">
    <property type="entry name" value="DNA_pol3_delta_N"/>
</dbReference>
<dbReference type="EC" id="2.7.7.7" evidence="1 9"/>
<dbReference type="Pfam" id="PF14840">
    <property type="entry name" value="DNA_pol3_delt_C"/>
    <property type="match status" value="1"/>
</dbReference>
<comment type="catalytic activity">
    <reaction evidence="8">
        <text>DNA(n) + a 2'-deoxyribonucleoside 5'-triphosphate = DNA(n+1) + diphosphate</text>
        <dbReference type="Rhea" id="RHEA:22508"/>
        <dbReference type="Rhea" id="RHEA-COMP:17339"/>
        <dbReference type="Rhea" id="RHEA-COMP:17340"/>
        <dbReference type="ChEBI" id="CHEBI:33019"/>
        <dbReference type="ChEBI" id="CHEBI:61560"/>
        <dbReference type="ChEBI" id="CHEBI:173112"/>
        <dbReference type="EC" id="2.7.7.7"/>
    </reaction>
</comment>
<dbReference type="SUPFAM" id="SSF48019">
    <property type="entry name" value="post-AAA+ oligomerization domain-like"/>
    <property type="match status" value="1"/>
</dbReference>
<dbReference type="KEGG" id="fbl:Fbal_0823"/>
<protein>
    <recommendedName>
        <fullName evidence="2 9">DNA polymerase III subunit delta</fullName>
        <ecNumber evidence="1 9">2.7.7.7</ecNumber>
    </recommendedName>
</protein>
<organism evidence="12 13">
    <name type="scientific">Ferrimonas balearica (strain DSM 9799 / CCM 4581 / KCTC 23876 / PAT)</name>
    <dbReference type="NCBI Taxonomy" id="550540"/>
    <lineage>
        <taxon>Bacteria</taxon>
        <taxon>Pseudomonadati</taxon>
        <taxon>Pseudomonadota</taxon>
        <taxon>Gammaproteobacteria</taxon>
        <taxon>Alteromonadales</taxon>
        <taxon>Ferrimonadaceae</taxon>
        <taxon>Ferrimonas</taxon>
    </lineage>
</organism>
<dbReference type="NCBIfam" id="TIGR01128">
    <property type="entry name" value="holA"/>
    <property type="match status" value="1"/>
</dbReference>
<keyword evidence="5" id="KW-0235">DNA replication</keyword>
<feature type="domain" description="DNA polymerase III subunit delta C-terminal" evidence="11">
    <location>
        <begin position="215"/>
        <end position="319"/>
    </location>
</feature>
<accession>E1SSX6</accession>
<feature type="domain" description="DNA polymerase III delta N-terminal" evidence="10">
    <location>
        <begin position="21"/>
        <end position="139"/>
    </location>
</feature>
<dbReference type="HOGENOM" id="CLU_044694_0_2_6"/>
<dbReference type="EMBL" id="CP002209">
    <property type="protein sequence ID" value="ADN75032.1"/>
    <property type="molecule type" value="Genomic_DNA"/>
</dbReference>
<keyword evidence="3 12" id="KW-0808">Transferase</keyword>
<dbReference type="GO" id="GO:0006261">
    <property type="term" value="P:DNA-templated DNA replication"/>
    <property type="evidence" value="ECO:0007669"/>
    <property type="project" value="TreeGrafter"/>
</dbReference>
<dbReference type="OrthoDB" id="9770982at2"/>
<gene>
    <name evidence="12" type="ordered locus">Fbal_0823</name>
</gene>
<dbReference type="RefSeq" id="WP_013344338.1">
    <property type="nucleotide sequence ID" value="NC_014541.1"/>
</dbReference>
<keyword evidence="13" id="KW-1185">Reference proteome</keyword>
<dbReference type="PANTHER" id="PTHR34388">
    <property type="entry name" value="DNA POLYMERASE III SUBUNIT DELTA"/>
    <property type="match status" value="1"/>
</dbReference>
<dbReference type="Proteomes" id="UP000006683">
    <property type="component" value="Chromosome"/>
</dbReference>
<dbReference type="AlphaFoldDB" id="E1SSX6"/>
<dbReference type="SUPFAM" id="SSF52540">
    <property type="entry name" value="P-loop containing nucleoside triphosphate hydrolases"/>
    <property type="match status" value="1"/>
</dbReference>